<evidence type="ECO:0000256" key="2">
    <source>
        <dbReference type="ARBA" id="ARBA00022730"/>
    </source>
</evidence>
<accession>A0A1G1XYA2</accession>
<dbReference type="NCBIfam" id="TIGR00060">
    <property type="entry name" value="L18_bact"/>
    <property type="match status" value="1"/>
</dbReference>
<dbReference type="Pfam" id="PF00861">
    <property type="entry name" value="Ribosomal_L18p"/>
    <property type="match status" value="1"/>
</dbReference>
<protein>
    <recommendedName>
        <fullName evidence="6 7">Large ribosomal subunit protein uL18</fullName>
    </recommendedName>
</protein>
<gene>
    <name evidence="7" type="primary">rplR</name>
    <name evidence="8" type="ORF">A2729_05945</name>
</gene>
<dbReference type="InterPro" id="IPR004389">
    <property type="entry name" value="Ribosomal_uL18_bac-type"/>
</dbReference>
<name>A0A1G1XYA2_9BACT</name>
<dbReference type="Proteomes" id="UP000178930">
    <property type="component" value="Unassembled WGS sequence"/>
</dbReference>
<dbReference type="InterPro" id="IPR057268">
    <property type="entry name" value="Ribosomal_L18"/>
</dbReference>
<dbReference type="Gene3D" id="3.30.420.100">
    <property type="match status" value="1"/>
</dbReference>
<keyword evidence="3 7" id="KW-0694">RNA-binding</keyword>
<comment type="function">
    <text evidence="7">This is one of the proteins that bind and probably mediate the attachment of the 5S RNA into the large ribosomal subunit, where it forms part of the central protuberance.</text>
</comment>
<evidence type="ECO:0000256" key="5">
    <source>
        <dbReference type="ARBA" id="ARBA00023274"/>
    </source>
</evidence>
<evidence type="ECO:0000256" key="1">
    <source>
        <dbReference type="ARBA" id="ARBA00007116"/>
    </source>
</evidence>
<comment type="subunit">
    <text evidence="7">Part of the 50S ribosomal subunit; part of the 5S rRNA/L5/L18/L25 subcomplex. Contacts the 5S and 23S rRNAs.</text>
</comment>
<evidence type="ECO:0000313" key="8">
    <source>
        <dbReference type="EMBL" id="OGY44297.1"/>
    </source>
</evidence>
<dbReference type="GO" id="GO:0022625">
    <property type="term" value="C:cytosolic large ribosomal subunit"/>
    <property type="evidence" value="ECO:0007669"/>
    <property type="project" value="TreeGrafter"/>
</dbReference>
<reference evidence="8 9" key="1">
    <citation type="journal article" date="2016" name="Nat. Commun.">
        <title>Thousands of microbial genomes shed light on interconnected biogeochemical processes in an aquifer system.</title>
        <authorList>
            <person name="Anantharaman K."/>
            <person name="Brown C.T."/>
            <person name="Hug L.A."/>
            <person name="Sharon I."/>
            <person name="Castelle C.J."/>
            <person name="Probst A.J."/>
            <person name="Thomas B.C."/>
            <person name="Singh A."/>
            <person name="Wilkins M.J."/>
            <person name="Karaoz U."/>
            <person name="Brodie E.L."/>
            <person name="Williams K.H."/>
            <person name="Hubbard S.S."/>
            <person name="Banfield J.F."/>
        </authorList>
    </citation>
    <scope>NUCLEOTIDE SEQUENCE [LARGE SCALE GENOMIC DNA]</scope>
</reference>
<organism evidence="8 9">
    <name type="scientific">Candidatus Buchananbacteria bacterium RIFCSPHIGHO2_01_FULL_39_14</name>
    <dbReference type="NCBI Taxonomy" id="1797532"/>
    <lineage>
        <taxon>Bacteria</taxon>
        <taxon>Candidatus Buchananiibacteriota</taxon>
    </lineage>
</organism>
<dbReference type="PANTHER" id="PTHR12899">
    <property type="entry name" value="39S RIBOSOMAL PROTEIN L18, MITOCHONDRIAL"/>
    <property type="match status" value="1"/>
</dbReference>
<dbReference type="GO" id="GO:0008097">
    <property type="term" value="F:5S rRNA binding"/>
    <property type="evidence" value="ECO:0007669"/>
    <property type="project" value="TreeGrafter"/>
</dbReference>
<dbReference type="FunFam" id="3.30.420.100:FF:000001">
    <property type="entry name" value="50S ribosomal protein L18"/>
    <property type="match status" value="1"/>
</dbReference>
<dbReference type="AlphaFoldDB" id="A0A1G1XYA2"/>
<dbReference type="CDD" id="cd00432">
    <property type="entry name" value="Ribosomal_L18_L5e"/>
    <property type="match status" value="1"/>
</dbReference>
<keyword evidence="2 7" id="KW-0699">rRNA-binding</keyword>
<keyword evidence="4 7" id="KW-0689">Ribosomal protein</keyword>
<dbReference type="EMBL" id="MHIB01000017">
    <property type="protein sequence ID" value="OGY44297.1"/>
    <property type="molecule type" value="Genomic_DNA"/>
</dbReference>
<evidence type="ECO:0000313" key="9">
    <source>
        <dbReference type="Proteomes" id="UP000178930"/>
    </source>
</evidence>
<keyword evidence="5 7" id="KW-0687">Ribonucleoprotein</keyword>
<evidence type="ECO:0000256" key="6">
    <source>
        <dbReference type="ARBA" id="ARBA00035197"/>
    </source>
</evidence>
<dbReference type="HAMAP" id="MF_01337_B">
    <property type="entry name" value="Ribosomal_uL18_B"/>
    <property type="match status" value="1"/>
</dbReference>
<dbReference type="STRING" id="1797532.A2729_05945"/>
<dbReference type="GO" id="GO:0003735">
    <property type="term" value="F:structural constituent of ribosome"/>
    <property type="evidence" value="ECO:0007669"/>
    <property type="project" value="InterPro"/>
</dbReference>
<dbReference type="InterPro" id="IPR005484">
    <property type="entry name" value="Ribosomal_uL18_bac/plant/anim"/>
</dbReference>
<evidence type="ECO:0000256" key="7">
    <source>
        <dbReference type="HAMAP-Rule" id="MF_01337"/>
    </source>
</evidence>
<dbReference type="GO" id="GO:0006412">
    <property type="term" value="P:translation"/>
    <property type="evidence" value="ECO:0007669"/>
    <property type="project" value="UniProtKB-UniRule"/>
</dbReference>
<dbReference type="SUPFAM" id="SSF53137">
    <property type="entry name" value="Translational machinery components"/>
    <property type="match status" value="1"/>
</dbReference>
<comment type="caution">
    <text evidence="8">The sequence shown here is derived from an EMBL/GenBank/DDBJ whole genome shotgun (WGS) entry which is preliminary data.</text>
</comment>
<proteinExistence type="inferred from homology"/>
<comment type="similarity">
    <text evidence="1 7">Belongs to the universal ribosomal protein uL18 family.</text>
</comment>
<evidence type="ECO:0000256" key="3">
    <source>
        <dbReference type="ARBA" id="ARBA00022884"/>
    </source>
</evidence>
<evidence type="ECO:0000256" key="4">
    <source>
        <dbReference type="ARBA" id="ARBA00022980"/>
    </source>
</evidence>
<dbReference type="PANTHER" id="PTHR12899:SF3">
    <property type="entry name" value="LARGE RIBOSOMAL SUBUNIT PROTEIN UL18M"/>
    <property type="match status" value="1"/>
</dbReference>
<sequence>MTRHQKIKQEKRLRRKIRTRAKIFGTAKCPRLNVFRSLNHLYVQLIDDQLGVTLVAASDQEINNQKMTKSQKALETGKLIAQKAQKLGVIQVVFDKSSYQYHGRVQAVADGARAGGLKF</sequence>